<comment type="caution">
    <text evidence="5">The sequence shown here is derived from an EMBL/GenBank/DDBJ whole genome shotgun (WGS) entry which is preliminary data.</text>
</comment>
<dbReference type="PROSITE" id="PS50112">
    <property type="entry name" value="PAS"/>
    <property type="match status" value="3"/>
</dbReference>
<dbReference type="SMART" id="SM00086">
    <property type="entry name" value="PAC"/>
    <property type="match status" value="4"/>
</dbReference>
<dbReference type="NCBIfam" id="TIGR00254">
    <property type="entry name" value="GGDEF"/>
    <property type="match status" value="1"/>
</dbReference>
<dbReference type="Proteomes" id="UP001516662">
    <property type="component" value="Unassembled WGS sequence"/>
</dbReference>
<feature type="domain" description="PAS" evidence="1">
    <location>
        <begin position="136"/>
        <end position="194"/>
    </location>
</feature>
<dbReference type="PROSITE" id="PS50113">
    <property type="entry name" value="PAC"/>
    <property type="match status" value="3"/>
</dbReference>
<feature type="domain" description="GGDEF" evidence="4">
    <location>
        <begin position="530"/>
        <end position="662"/>
    </location>
</feature>
<feature type="domain" description="PAS" evidence="1">
    <location>
        <begin position="25"/>
        <end position="65"/>
    </location>
</feature>
<proteinExistence type="predicted"/>
<dbReference type="PROSITE" id="PS50887">
    <property type="entry name" value="GGDEF"/>
    <property type="match status" value="1"/>
</dbReference>
<dbReference type="Gene3D" id="3.30.70.270">
    <property type="match status" value="1"/>
</dbReference>
<accession>A0ABR9QGA3</accession>
<feature type="domain" description="PAC" evidence="2">
    <location>
        <begin position="332"/>
        <end position="384"/>
    </location>
</feature>
<dbReference type="Gene3D" id="3.30.450.20">
    <property type="entry name" value="PAS domain"/>
    <property type="match status" value="4"/>
</dbReference>
<dbReference type="SUPFAM" id="SSF141868">
    <property type="entry name" value="EAL domain-like"/>
    <property type="match status" value="1"/>
</dbReference>
<reference evidence="5 6" key="1">
    <citation type="submission" date="2020-10" db="EMBL/GenBank/DDBJ databases">
        <title>Bacillus sp. HD4P25, an endophyte from a halophyte.</title>
        <authorList>
            <person name="Sun J.-Q."/>
        </authorList>
    </citation>
    <scope>NUCLEOTIDE SEQUENCE [LARGE SCALE GENOMIC DNA]</scope>
    <source>
        <strain evidence="5 6">YIM 93174</strain>
    </source>
</reference>
<dbReference type="Pfam" id="PF00563">
    <property type="entry name" value="EAL"/>
    <property type="match status" value="1"/>
</dbReference>
<dbReference type="InterPro" id="IPR001633">
    <property type="entry name" value="EAL_dom"/>
</dbReference>
<dbReference type="InterPro" id="IPR035965">
    <property type="entry name" value="PAS-like_dom_sf"/>
</dbReference>
<dbReference type="SMART" id="SM00052">
    <property type="entry name" value="EAL"/>
    <property type="match status" value="1"/>
</dbReference>
<evidence type="ECO:0000259" key="1">
    <source>
        <dbReference type="PROSITE" id="PS50112"/>
    </source>
</evidence>
<dbReference type="PANTHER" id="PTHR44757:SF2">
    <property type="entry name" value="BIOFILM ARCHITECTURE MAINTENANCE PROTEIN MBAA"/>
    <property type="match status" value="1"/>
</dbReference>
<organism evidence="5 6">
    <name type="scientific">Litchfieldia luteola</name>
    <dbReference type="NCBI Taxonomy" id="682179"/>
    <lineage>
        <taxon>Bacteria</taxon>
        <taxon>Bacillati</taxon>
        <taxon>Bacillota</taxon>
        <taxon>Bacilli</taxon>
        <taxon>Bacillales</taxon>
        <taxon>Bacillaceae</taxon>
        <taxon>Litchfieldia</taxon>
    </lineage>
</organism>
<name>A0ABR9QGA3_9BACI</name>
<feature type="domain" description="PAC" evidence="2">
    <location>
        <begin position="211"/>
        <end position="262"/>
    </location>
</feature>
<evidence type="ECO:0000313" key="6">
    <source>
        <dbReference type="Proteomes" id="UP001516662"/>
    </source>
</evidence>
<dbReference type="PROSITE" id="PS50883">
    <property type="entry name" value="EAL"/>
    <property type="match status" value="1"/>
</dbReference>
<evidence type="ECO:0000259" key="2">
    <source>
        <dbReference type="PROSITE" id="PS50113"/>
    </source>
</evidence>
<dbReference type="Pfam" id="PF08448">
    <property type="entry name" value="PAS_4"/>
    <property type="match status" value="1"/>
</dbReference>
<dbReference type="InterPro" id="IPR001610">
    <property type="entry name" value="PAC"/>
</dbReference>
<dbReference type="SMART" id="SM00091">
    <property type="entry name" value="PAS"/>
    <property type="match status" value="3"/>
</dbReference>
<dbReference type="InterPro" id="IPR013656">
    <property type="entry name" value="PAS_4"/>
</dbReference>
<dbReference type="InterPro" id="IPR035919">
    <property type="entry name" value="EAL_sf"/>
</dbReference>
<dbReference type="CDD" id="cd01949">
    <property type="entry name" value="GGDEF"/>
    <property type="match status" value="1"/>
</dbReference>
<gene>
    <name evidence="5" type="ORF">IMZ08_05520</name>
</gene>
<dbReference type="InterPro" id="IPR000160">
    <property type="entry name" value="GGDEF_dom"/>
</dbReference>
<dbReference type="Pfam" id="PF00989">
    <property type="entry name" value="PAS"/>
    <property type="match status" value="1"/>
</dbReference>
<dbReference type="InterPro" id="IPR000014">
    <property type="entry name" value="PAS"/>
</dbReference>
<dbReference type="Gene3D" id="3.20.20.450">
    <property type="entry name" value="EAL domain"/>
    <property type="match status" value="1"/>
</dbReference>
<dbReference type="InterPro" id="IPR000700">
    <property type="entry name" value="PAS-assoc_C"/>
</dbReference>
<dbReference type="NCBIfam" id="TIGR00229">
    <property type="entry name" value="sensory_box"/>
    <property type="match status" value="3"/>
</dbReference>
<dbReference type="InterPro" id="IPR043128">
    <property type="entry name" value="Rev_trsase/Diguanyl_cyclase"/>
</dbReference>
<protein>
    <submittedName>
        <fullName evidence="5">EAL domain-containing protein</fullName>
    </submittedName>
</protein>
<dbReference type="InterPro" id="IPR029787">
    <property type="entry name" value="Nucleotide_cyclase"/>
</dbReference>
<dbReference type="CDD" id="cd00130">
    <property type="entry name" value="PAS"/>
    <property type="match status" value="3"/>
</dbReference>
<evidence type="ECO:0000259" key="3">
    <source>
        <dbReference type="PROSITE" id="PS50883"/>
    </source>
</evidence>
<feature type="domain" description="PAC" evidence="2">
    <location>
        <begin position="452"/>
        <end position="503"/>
    </location>
</feature>
<dbReference type="InterPro" id="IPR013655">
    <property type="entry name" value="PAS_fold_3"/>
</dbReference>
<dbReference type="Pfam" id="PF00990">
    <property type="entry name" value="GGDEF"/>
    <property type="match status" value="1"/>
</dbReference>
<feature type="domain" description="PAS" evidence="1">
    <location>
        <begin position="378"/>
        <end position="429"/>
    </location>
</feature>
<feature type="domain" description="EAL" evidence="3">
    <location>
        <begin position="671"/>
        <end position="919"/>
    </location>
</feature>
<dbReference type="Pfam" id="PF08447">
    <property type="entry name" value="PAS_3"/>
    <property type="match status" value="2"/>
</dbReference>
<evidence type="ECO:0000259" key="4">
    <source>
        <dbReference type="PROSITE" id="PS50887"/>
    </source>
</evidence>
<dbReference type="SUPFAM" id="SSF55785">
    <property type="entry name" value="PYP-like sensor domain (PAS domain)"/>
    <property type="match status" value="4"/>
</dbReference>
<dbReference type="SMART" id="SM00267">
    <property type="entry name" value="GGDEF"/>
    <property type="match status" value="1"/>
</dbReference>
<dbReference type="InterPro" id="IPR052155">
    <property type="entry name" value="Biofilm_reg_signaling"/>
</dbReference>
<dbReference type="PANTHER" id="PTHR44757">
    <property type="entry name" value="DIGUANYLATE CYCLASE DGCP"/>
    <property type="match status" value="1"/>
</dbReference>
<dbReference type="InterPro" id="IPR013767">
    <property type="entry name" value="PAS_fold"/>
</dbReference>
<dbReference type="CDD" id="cd01948">
    <property type="entry name" value="EAL"/>
    <property type="match status" value="1"/>
</dbReference>
<sequence>MNMIEYLVTEDLILHYFFNECKDMMFIIDRQGKIQLVNDASRTILGLTPKELIHTSLSAHIHPGDYHLWENHLQLEDEVLPAVNVECRLKQADRTYIKVFACLSPLYFQEQIIGFFVYFTPDLSYQSHYEHKIQETQELLKDITDELEIAIWAADISNREVLYMSENAIKVFGFSSIEFYNKPEIWFGIMHQEDLRDSFFKEGESSEQALKNREYRIFTPSGEIRWIREKLKPTFKNDKLIRLDGLSMDITEQKKTYEHITNVQRMGDVANWEYNITTNLIKYSPELWELLGVPTEGKQSVNSKVFWEKVYPEDVPLVRKAYREALVKNHLFDADFRFDQPTDGIKYFSAQGYVVRNEKNEPVELIGVIKCITEQKKKEVQLYKLIEHSFDVIAIINPMGYFTYISLSVETILGFHPSDVVGRHFSEFVPTLYFETAINDFQKVLDLPKRTLLFEMPLLHVDGSVRDIEISVTNLIDEWGIEGIVLNYRDITEKKKADQLINDLAYRDSLTHLPNRAFVTEVLEKIVGSEQFVLMFIDLDRFKIINDTDGHLVGDLALLEIANRMRACVRKDDILARIGGDEFLCVLKKATKDETKTIATRILSVLEQPISIYDKNYFVTSSIGISFSPEDGIDIETLIKKADTAMYVVKHSGKNNYLFFHPDMEKEIQKRSTIERELRASLQEKDFRIFYQPKIDTATNQIQGFEALIRWKYPPDVFIPIAEELGLINEIGAWVLEESIRQLKVWHEAGHQHLVLCINVSYYQLNNREFPELVKTCIHKGSIEPSLIELEITESMAMQNAEMTKGVFSRLNEIGVRIAIDDFGTGFSSLSYLQDFTFDTLKIDKSFIGKIGPCSKTNYIIQALITLSEALNVIVVAEGVETEEQLEFIKENGCDLWQGYLFSEPLPVDEANMLLEAENNRKDES</sequence>
<dbReference type="EMBL" id="JADCLJ010000011">
    <property type="protein sequence ID" value="MBE4907522.1"/>
    <property type="molecule type" value="Genomic_DNA"/>
</dbReference>
<keyword evidence="6" id="KW-1185">Reference proteome</keyword>
<evidence type="ECO:0000313" key="5">
    <source>
        <dbReference type="EMBL" id="MBE4907522.1"/>
    </source>
</evidence>
<dbReference type="SUPFAM" id="SSF55073">
    <property type="entry name" value="Nucleotide cyclase"/>
    <property type="match status" value="1"/>
</dbReference>